<proteinExistence type="predicted"/>
<dbReference type="EMBL" id="QPFP01000040">
    <property type="protein sequence ID" value="TEB27431.1"/>
    <property type="molecule type" value="Genomic_DNA"/>
</dbReference>
<organism evidence="1 2">
    <name type="scientific">Coprinellus micaceus</name>
    <name type="common">Glistening ink-cap mushroom</name>
    <name type="synonym">Coprinus micaceus</name>
    <dbReference type="NCBI Taxonomy" id="71717"/>
    <lineage>
        <taxon>Eukaryota</taxon>
        <taxon>Fungi</taxon>
        <taxon>Dikarya</taxon>
        <taxon>Basidiomycota</taxon>
        <taxon>Agaricomycotina</taxon>
        <taxon>Agaricomycetes</taxon>
        <taxon>Agaricomycetidae</taxon>
        <taxon>Agaricales</taxon>
        <taxon>Agaricineae</taxon>
        <taxon>Psathyrellaceae</taxon>
        <taxon>Coprinellus</taxon>
    </lineage>
</organism>
<protein>
    <submittedName>
        <fullName evidence="1">Uncharacterized protein</fullName>
    </submittedName>
</protein>
<evidence type="ECO:0000313" key="1">
    <source>
        <dbReference type="EMBL" id="TEB27431.1"/>
    </source>
</evidence>
<sequence>MGHQNLLFTLHLPSYPPPTLALTGAGPRLQCPSGWFPKFYLRPPRNPFNQRDLDSIGFATIISQRTLDASRH</sequence>
<reference evidence="1 2" key="1">
    <citation type="journal article" date="2019" name="Nat. Ecol. Evol.">
        <title>Megaphylogeny resolves global patterns of mushroom evolution.</title>
        <authorList>
            <person name="Varga T."/>
            <person name="Krizsan K."/>
            <person name="Foldi C."/>
            <person name="Dima B."/>
            <person name="Sanchez-Garcia M."/>
            <person name="Sanchez-Ramirez S."/>
            <person name="Szollosi G.J."/>
            <person name="Szarkandi J.G."/>
            <person name="Papp V."/>
            <person name="Albert L."/>
            <person name="Andreopoulos W."/>
            <person name="Angelini C."/>
            <person name="Antonin V."/>
            <person name="Barry K.W."/>
            <person name="Bougher N.L."/>
            <person name="Buchanan P."/>
            <person name="Buyck B."/>
            <person name="Bense V."/>
            <person name="Catcheside P."/>
            <person name="Chovatia M."/>
            <person name="Cooper J."/>
            <person name="Damon W."/>
            <person name="Desjardin D."/>
            <person name="Finy P."/>
            <person name="Geml J."/>
            <person name="Haridas S."/>
            <person name="Hughes K."/>
            <person name="Justo A."/>
            <person name="Karasinski D."/>
            <person name="Kautmanova I."/>
            <person name="Kiss B."/>
            <person name="Kocsube S."/>
            <person name="Kotiranta H."/>
            <person name="LaButti K.M."/>
            <person name="Lechner B.E."/>
            <person name="Liimatainen K."/>
            <person name="Lipzen A."/>
            <person name="Lukacs Z."/>
            <person name="Mihaltcheva S."/>
            <person name="Morgado L.N."/>
            <person name="Niskanen T."/>
            <person name="Noordeloos M.E."/>
            <person name="Ohm R.A."/>
            <person name="Ortiz-Santana B."/>
            <person name="Ovrebo C."/>
            <person name="Racz N."/>
            <person name="Riley R."/>
            <person name="Savchenko A."/>
            <person name="Shiryaev A."/>
            <person name="Soop K."/>
            <person name="Spirin V."/>
            <person name="Szebenyi C."/>
            <person name="Tomsovsky M."/>
            <person name="Tulloss R.E."/>
            <person name="Uehling J."/>
            <person name="Grigoriev I.V."/>
            <person name="Vagvolgyi C."/>
            <person name="Papp T."/>
            <person name="Martin F.M."/>
            <person name="Miettinen O."/>
            <person name="Hibbett D.S."/>
            <person name="Nagy L.G."/>
        </authorList>
    </citation>
    <scope>NUCLEOTIDE SEQUENCE [LARGE SCALE GENOMIC DNA]</scope>
    <source>
        <strain evidence="1 2">FP101781</strain>
    </source>
</reference>
<dbReference type="Proteomes" id="UP000298030">
    <property type="component" value="Unassembled WGS sequence"/>
</dbReference>
<dbReference type="AlphaFoldDB" id="A0A4Y7T0C5"/>
<accession>A0A4Y7T0C5</accession>
<gene>
    <name evidence="1" type="ORF">FA13DRAFT_1736553</name>
</gene>
<name>A0A4Y7T0C5_COPMI</name>
<keyword evidence="2" id="KW-1185">Reference proteome</keyword>
<evidence type="ECO:0000313" key="2">
    <source>
        <dbReference type="Proteomes" id="UP000298030"/>
    </source>
</evidence>
<comment type="caution">
    <text evidence="1">The sequence shown here is derived from an EMBL/GenBank/DDBJ whole genome shotgun (WGS) entry which is preliminary data.</text>
</comment>